<evidence type="ECO:0000313" key="12">
    <source>
        <dbReference type="Proteomes" id="UP000307790"/>
    </source>
</evidence>
<dbReference type="EMBL" id="VCBC01000005">
    <property type="protein sequence ID" value="TLU66270.1"/>
    <property type="molecule type" value="Genomic_DNA"/>
</dbReference>
<evidence type="ECO:0000256" key="9">
    <source>
        <dbReference type="ARBA" id="ARBA00023186"/>
    </source>
</evidence>
<keyword evidence="9 10" id="KW-0143">Chaperone</keyword>
<evidence type="ECO:0000256" key="1">
    <source>
        <dbReference type="ARBA" id="ARBA00004418"/>
    </source>
</evidence>
<dbReference type="SUPFAM" id="SSF89392">
    <property type="entry name" value="Prokaryotic lipoproteins and lipoprotein localization factors"/>
    <property type="match status" value="1"/>
</dbReference>
<evidence type="ECO:0000256" key="6">
    <source>
        <dbReference type="ARBA" id="ARBA00022729"/>
    </source>
</evidence>
<dbReference type="InterPro" id="IPR029046">
    <property type="entry name" value="LolA/LolB/LppX"/>
</dbReference>
<evidence type="ECO:0000256" key="7">
    <source>
        <dbReference type="ARBA" id="ARBA00022764"/>
    </source>
</evidence>
<evidence type="ECO:0000256" key="4">
    <source>
        <dbReference type="ARBA" id="ARBA00014035"/>
    </source>
</evidence>
<dbReference type="HAMAP" id="MF_00240">
    <property type="entry name" value="LolA"/>
    <property type="match status" value="1"/>
</dbReference>
<name>A0A5R9IL72_9GAMM</name>
<evidence type="ECO:0000256" key="3">
    <source>
        <dbReference type="ARBA" id="ARBA00011245"/>
    </source>
</evidence>
<accession>A0A5R9IL72</accession>
<dbReference type="OrthoDB" id="9787361at2"/>
<keyword evidence="8 10" id="KW-0653">Protein transport</keyword>
<comment type="function">
    <text evidence="10">Participates in the translocation of lipoproteins from the inner membrane to the outer membrane. Only forms a complex with a lipoprotein if the residue after the N-terminal Cys is not an aspartate (The Asp acts as a targeting signal to indicate that the lipoprotein should stay in the inner membrane).</text>
</comment>
<evidence type="ECO:0000313" key="11">
    <source>
        <dbReference type="EMBL" id="TLU66270.1"/>
    </source>
</evidence>
<keyword evidence="7 10" id="KW-0574">Periplasm</keyword>
<sequence precursor="true">MDKVVILITVKKWLLSAFLIATATAVLPANAEDVKQKLIDKLEIVGGFSADFIQVVSDADGNELQQQSGILKVRRPNLIYWETVEPDETLIVSDGQTLWFYNPFVEQVSAFEVSNAVANTPILLLSDTDKALWQDYQVTSQDNSSYAITSLDENAQVKTLALTFDGDVLSAFTIEDATGQFSRFSLSNVSTKPLPALDQFNFALPEGVDFDDQR</sequence>
<dbReference type="Pfam" id="PF03548">
    <property type="entry name" value="LolA"/>
    <property type="match status" value="1"/>
</dbReference>
<keyword evidence="11" id="KW-0449">Lipoprotein</keyword>
<protein>
    <recommendedName>
        <fullName evidence="4 10">Outer-membrane lipoprotein carrier protein</fullName>
    </recommendedName>
</protein>
<comment type="subcellular location">
    <subcellularLocation>
        <location evidence="1 10">Periplasm</location>
    </subcellularLocation>
</comment>
<dbReference type="InterPro" id="IPR018323">
    <property type="entry name" value="OM_lipoprot_carrier_LolA_Pbac"/>
</dbReference>
<dbReference type="PANTHER" id="PTHR35869:SF1">
    <property type="entry name" value="OUTER-MEMBRANE LIPOPROTEIN CARRIER PROTEIN"/>
    <property type="match status" value="1"/>
</dbReference>
<keyword evidence="12" id="KW-1185">Reference proteome</keyword>
<dbReference type="PANTHER" id="PTHR35869">
    <property type="entry name" value="OUTER-MEMBRANE LIPOPROTEIN CARRIER PROTEIN"/>
    <property type="match status" value="1"/>
</dbReference>
<dbReference type="NCBIfam" id="TIGR00547">
    <property type="entry name" value="lolA"/>
    <property type="match status" value="1"/>
</dbReference>
<dbReference type="CDD" id="cd16325">
    <property type="entry name" value="LolA"/>
    <property type="match status" value="1"/>
</dbReference>
<reference evidence="11 12" key="1">
    <citation type="submission" date="2019-05" db="EMBL/GenBank/DDBJ databases">
        <title>Genome sequences of Thalassotalea litorea 1K03283.</title>
        <authorList>
            <person name="Zhang D."/>
        </authorList>
    </citation>
    <scope>NUCLEOTIDE SEQUENCE [LARGE SCALE GENOMIC DNA]</scope>
    <source>
        <strain evidence="11 12">MCCC 1K03283</strain>
    </source>
</reference>
<comment type="caution">
    <text evidence="11">The sequence shown here is derived from an EMBL/GenBank/DDBJ whole genome shotgun (WGS) entry which is preliminary data.</text>
</comment>
<dbReference type="GO" id="GO:0044874">
    <property type="term" value="P:lipoprotein localization to outer membrane"/>
    <property type="evidence" value="ECO:0007669"/>
    <property type="project" value="UniProtKB-UniRule"/>
</dbReference>
<feature type="signal peptide" evidence="10">
    <location>
        <begin position="1"/>
        <end position="31"/>
    </location>
</feature>
<keyword evidence="6 10" id="KW-0732">Signal</keyword>
<comment type="subunit">
    <text evidence="3 10">Monomer.</text>
</comment>
<evidence type="ECO:0000256" key="10">
    <source>
        <dbReference type="HAMAP-Rule" id="MF_00240"/>
    </source>
</evidence>
<dbReference type="GO" id="GO:0042953">
    <property type="term" value="P:lipoprotein transport"/>
    <property type="evidence" value="ECO:0007669"/>
    <property type="project" value="InterPro"/>
</dbReference>
<dbReference type="GO" id="GO:0030288">
    <property type="term" value="C:outer membrane-bounded periplasmic space"/>
    <property type="evidence" value="ECO:0007669"/>
    <property type="project" value="TreeGrafter"/>
</dbReference>
<evidence type="ECO:0000256" key="2">
    <source>
        <dbReference type="ARBA" id="ARBA00007615"/>
    </source>
</evidence>
<organism evidence="11 12">
    <name type="scientific">Thalassotalea litorea</name>
    <dbReference type="NCBI Taxonomy" id="2020715"/>
    <lineage>
        <taxon>Bacteria</taxon>
        <taxon>Pseudomonadati</taxon>
        <taxon>Pseudomonadota</taxon>
        <taxon>Gammaproteobacteria</taxon>
        <taxon>Alteromonadales</taxon>
        <taxon>Colwelliaceae</taxon>
        <taxon>Thalassotalea</taxon>
    </lineage>
</organism>
<feature type="chain" id="PRO_5024521746" description="Outer-membrane lipoprotein carrier protein" evidence="10">
    <location>
        <begin position="32"/>
        <end position="214"/>
    </location>
</feature>
<dbReference type="Gene3D" id="2.50.20.10">
    <property type="entry name" value="Lipoprotein localisation LolA/LolB/LppX"/>
    <property type="match status" value="1"/>
</dbReference>
<comment type="similarity">
    <text evidence="2 10">Belongs to the LolA family.</text>
</comment>
<keyword evidence="5 10" id="KW-0813">Transport</keyword>
<dbReference type="Proteomes" id="UP000307790">
    <property type="component" value="Unassembled WGS sequence"/>
</dbReference>
<proteinExistence type="inferred from homology"/>
<evidence type="ECO:0000256" key="5">
    <source>
        <dbReference type="ARBA" id="ARBA00022448"/>
    </source>
</evidence>
<gene>
    <name evidence="10 11" type="primary">lolA</name>
    <name evidence="11" type="ORF">FE810_06095</name>
</gene>
<dbReference type="AlphaFoldDB" id="A0A5R9IL72"/>
<evidence type="ECO:0000256" key="8">
    <source>
        <dbReference type="ARBA" id="ARBA00022927"/>
    </source>
</evidence>
<dbReference type="InterPro" id="IPR004564">
    <property type="entry name" value="OM_lipoprot_carrier_LolA-like"/>
</dbReference>